<comment type="caution">
    <text evidence="1">The sequence shown here is derived from an EMBL/GenBank/DDBJ whole genome shotgun (WGS) entry which is preliminary data.</text>
</comment>
<dbReference type="AlphaFoldDB" id="A0A375CQF8"/>
<name>A0A375CQF8_9BURK</name>
<reference evidence="2" key="1">
    <citation type="submission" date="2018-01" db="EMBL/GenBank/DDBJ databases">
        <authorList>
            <person name="Gaut B.S."/>
            <person name="Morton B.R."/>
            <person name="Clegg M.T."/>
            <person name="Duvall M.R."/>
        </authorList>
    </citation>
    <scope>NUCLEOTIDE SEQUENCE [LARGE SCALE GENOMIC DNA]</scope>
</reference>
<sequence>MPSQPYWLAAAQGLDMLRSVAASLQVHFYPQVASPRATSAA</sequence>
<protein>
    <submittedName>
        <fullName evidence="1">Uncharacterized protein</fullName>
    </submittedName>
</protein>
<dbReference type="Proteomes" id="UP000256297">
    <property type="component" value="Unassembled WGS sequence"/>
</dbReference>
<organism evidence="1 2">
    <name type="scientific">Cupriavidus taiwanensis</name>
    <dbReference type="NCBI Taxonomy" id="164546"/>
    <lineage>
        <taxon>Bacteria</taxon>
        <taxon>Pseudomonadati</taxon>
        <taxon>Pseudomonadota</taxon>
        <taxon>Betaproteobacteria</taxon>
        <taxon>Burkholderiales</taxon>
        <taxon>Burkholderiaceae</taxon>
        <taxon>Cupriavidus</taxon>
    </lineage>
</organism>
<gene>
    <name evidence="1" type="ORF">CBM2589_U10007</name>
</gene>
<evidence type="ECO:0000313" key="1">
    <source>
        <dbReference type="EMBL" id="SOY77490.1"/>
    </source>
</evidence>
<proteinExistence type="predicted"/>
<evidence type="ECO:0000313" key="2">
    <source>
        <dbReference type="Proteomes" id="UP000256297"/>
    </source>
</evidence>
<accession>A0A375CQF8</accession>
<dbReference type="EMBL" id="OFSP01000078">
    <property type="protein sequence ID" value="SOY77490.1"/>
    <property type="molecule type" value="Genomic_DNA"/>
</dbReference>